<dbReference type="AlphaFoldDB" id="A0A2I0ILP7"/>
<proteinExistence type="predicted"/>
<sequence>MHVRGARCTGSAAGMHGRRVRYAGARAGARTCRRARGARGRARGARACAGRAGPAQPIYYLAPPAPLPPTASQPVVHHYTPALPQAQRYRHTTPRVPQPAQWVPAPQTQQNGKGQTGLRPLYPSLPIPQSQVYRQLLGAGKIFPETLRLKFNSATQDQSLRCEFHMGAPRHTTNNCYVLRGKLQDMVKKNLLSFKEIKPPNVQNNHLPNHRSSSNPAVNVIDVHTSGKDKDEEDEPASS</sequence>
<feature type="compositionally biased region" description="Low complexity" evidence="1">
    <location>
        <begin position="94"/>
        <end position="110"/>
    </location>
</feature>
<keyword evidence="3" id="KW-1185">Reference proteome</keyword>
<reference evidence="2 3" key="1">
    <citation type="submission" date="2017-11" db="EMBL/GenBank/DDBJ databases">
        <title>De-novo sequencing of pomegranate (Punica granatum L.) genome.</title>
        <authorList>
            <person name="Akparov Z."/>
            <person name="Amiraslanov A."/>
            <person name="Hajiyeva S."/>
            <person name="Abbasov M."/>
            <person name="Kaur K."/>
            <person name="Hamwieh A."/>
            <person name="Solovyev V."/>
            <person name="Salamov A."/>
            <person name="Braich B."/>
            <person name="Kosarev P."/>
            <person name="Mahmoud A."/>
            <person name="Hajiyev E."/>
            <person name="Babayeva S."/>
            <person name="Izzatullayeva V."/>
            <person name="Mammadov A."/>
            <person name="Mammadov A."/>
            <person name="Sharifova S."/>
            <person name="Ojaghi J."/>
            <person name="Eynullazada K."/>
            <person name="Bayramov B."/>
            <person name="Abdulazimova A."/>
            <person name="Shahmuradov I."/>
        </authorList>
    </citation>
    <scope>NUCLEOTIDE SEQUENCE [LARGE SCALE GENOMIC DNA]</scope>
    <source>
        <strain evidence="3">cv. AG2017</strain>
        <tissue evidence="2">Leaf</tissue>
    </source>
</reference>
<comment type="caution">
    <text evidence="2">The sequence shown here is derived from an EMBL/GenBank/DDBJ whole genome shotgun (WGS) entry which is preliminary data.</text>
</comment>
<protein>
    <submittedName>
        <fullName evidence="2">Uncharacterized protein</fullName>
    </submittedName>
</protein>
<dbReference type="Proteomes" id="UP000233551">
    <property type="component" value="Unassembled WGS sequence"/>
</dbReference>
<feature type="compositionally biased region" description="Polar residues" evidence="1">
    <location>
        <begin position="201"/>
        <end position="217"/>
    </location>
</feature>
<evidence type="ECO:0000313" key="3">
    <source>
        <dbReference type="Proteomes" id="UP000233551"/>
    </source>
</evidence>
<accession>A0A2I0ILP7</accession>
<evidence type="ECO:0000313" key="2">
    <source>
        <dbReference type="EMBL" id="PKI44921.1"/>
    </source>
</evidence>
<gene>
    <name evidence="2" type="ORF">CRG98_034683</name>
</gene>
<feature type="region of interest" description="Disordered" evidence="1">
    <location>
        <begin position="197"/>
        <end position="239"/>
    </location>
</feature>
<organism evidence="2 3">
    <name type="scientific">Punica granatum</name>
    <name type="common">Pomegranate</name>
    <dbReference type="NCBI Taxonomy" id="22663"/>
    <lineage>
        <taxon>Eukaryota</taxon>
        <taxon>Viridiplantae</taxon>
        <taxon>Streptophyta</taxon>
        <taxon>Embryophyta</taxon>
        <taxon>Tracheophyta</taxon>
        <taxon>Spermatophyta</taxon>
        <taxon>Magnoliopsida</taxon>
        <taxon>eudicotyledons</taxon>
        <taxon>Gunneridae</taxon>
        <taxon>Pentapetalae</taxon>
        <taxon>rosids</taxon>
        <taxon>malvids</taxon>
        <taxon>Myrtales</taxon>
        <taxon>Lythraceae</taxon>
        <taxon>Punica</taxon>
    </lineage>
</organism>
<dbReference type="EMBL" id="PGOL01002819">
    <property type="protein sequence ID" value="PKI44921.1"/>
    <property type="molecule type" value="Genomic_DNA"/>
</dbReference>
<name>A0A2I0ILP7_PUNGR</name>
<evidence type="ECO:0000256" key="1">
    <source>
        <dbReference type="SAM" id="MobiDB-lite"/>
    </source>
</evidence>
<feature type="region of interest" description="Disordered" evidence="1">
    <location>
        <begin position="90"/>
        <end position="123"/>
    </location>
</feature>